<reference evidence="14 16" key="2">
    <citation type="journal article" date="2013" name="Nature">
        <title>Insights into bilaterian evolution from three spiralian genomes.</title>
        <authorList>
            <person name="Simakov O."/>
            <person name="Marletaz F."/>
            <person name="Cho S.J."/>
            <person name="Edsinger-Gonzales E."/>
            <person name="Havlak P."/>
            <person name="Hellsten U."/>
            <person name="Kuo D.H."/>
            <person name="Larsson T."/>
            <person name="Lv J."/>
            <person name="Arendt D."/>
            <person name="Savage R."/>
            <person name="Osoegawa K."/>
            <person name="de Jong P."/>
            <person name="Grimwood J."/>
            <person name="Chapman J.A."/>
            <person name="Shapiro H."/>
            <person name="Aerts A."/>
            <person name="Otillar R.P."/>
            <person name="Terry A.Y."/>
            <person name="Boore J.L."/>
            <person name="Grigoriev I.V."/>
            <person name="Lindberg D.R."/>
            <person name="Seaver E.C."/>
            <person name="Weisblat D.A."/>
            <person name="Putnam N.H."/>
            <person name="Rokhsar D.S."/>
        </authorList>
    </citation>
    <scope>NUCLEOTIDE SEQUENCE</scope>
    <source>
        <strain evidence="14 16">I ESC-2004</strain>
    </source>
</reference>
<evidence type="ECO:0000256" key="7">
    <source>
        <dbReference type="ARBA" id="ARBA00023170"/>
    </source>
</evidence>
<sequence length="388" mass="43527">MAFILALMAFAASGLLGNSTTIVIILTDTSLRCRPQAFLLVNFAILDFINISVESCIRISQFFEVEIAVSTKQLSTWTFGYLLASFFLLACLAYYRYIVVCKQQCRALKRLRTFEGLSLSMVTWSLVLSVTAWASIRKDSLSHVICQNETNLEPLGSVNGVVMDGMVLFLCSIASTCIIALQVKIFVQLRKMRFCTDPAKAFHINALTSKRVHRERIVCQMFLSITALKMTATWPLVVQVVQVYLQTPSSVITCSIASTTNVLSCCCIPLIYVACSSRFRAACKRMLSKLRHIQCRCCLVQVTPEREANRKQSEVFCGHPIELVNVQALRDLPVNESQRRISTYDGQAFFVINLQHPDEMNKTQAWTKRSSNSDTPSSRLSLPSVELP</sequence>
<reference evidence="15" key="3">
    <citation type="submission" date="2015-06" db="UniProtKB">
        <authorList>
            <consortium name="EnsemblMetazoa"/>
        </authorList>
    </citation>
    <scope>IDENTIFICATION</scope>
</reference>
<evidence type="ECO:0000256" key="8">
    <source>
        <dbReference type="ARBA" id="ARBA00023180"/>
    </source>
</evidence>
<evidence type="ECO:0000313" key="14">
    <source>
        <dbReference type="EMBL" id="ELT87966.1"/>
    </source>
</evidence>
<evidence type="ECO:0000256" key="9">
    <source>
        <dbReference type="ARBA" id="ARBA00023224"/>
    </source>
</evidence>
<evidence type="ECO:0000259" key="13">
    <source>
        <dbReference type="PROSITE" id="PS50262"/>
    </source>
</evidence>
<proteinExistence type="predicted"/>
<keyword evidence="3 11" id="KW-0812">Transmembrane</keyword>
<evidence type="ECO:0000256" key="10">
    <source>
        <dbReference type="SAM" id="MobiDB-lite"/>
    </source>
</evidence>
<dbReference type="SUPFAM" id="SSF81321">
    <property type="entry name" value="Family A G protein-coupled receptor-like"/>
    <property type="match status" value="1"/>
</dbReference>
<evidence type="ECO:0000256" key="11">
    <source>
        <dbReference type="SAM" id="Phobius"/>
    </source>
</evidence>
<evidence type="ECO:0000256" key="3">
    <source>
        <dbReference type="ARBA" id="ARBA00022692"/>
    </source>
</evidence>
<organism evidence="14">
    <name type="scientific">Capitella teleta</name>
    <name type="common">Polychaete worm</name>
    <dbReference type="NCBI Taxonomy" id="283909"/>
    <lineage>
        <taxon>Eukaryota</taxon>
        <taxon>Metazoa</taxon>
        <taxon>Spiralia</taxon>
        <taxon>Lophotrochozoa</taxon>
        <taxon>Annelida</taxon>
        <taxon>Polychaeta</taxon>
        <taxon>Sedentaria</taxon>
        <taxon>Scolecida</taxon>
        <taxon>Capitellidae</taxon>
        <taxon>Capitella</taxon>
    </lineage>
</organism>
<dbReference type="PANTHER" id="PTHR24246">
    <property type="entry name" value="OLFACTORY RECEPTOR AND ADENOSINE RECEPTOR"/>
    <property type="match status" value="1"/>
</dbReference>
<dbReference type="PROSITE" id="PS50262">
    <property type="entry name" value="G_PROTEIN_RECEP_F1_2"/>
    <property type="match status" value="1"/>
</dbReference>
<evidence type="ECO:0000256" key="5">
    <source>
        <dbReference type="ARBA" id="ARBA00023040"/>
    </source>
</evidence>
<dbReference type="CDD" id="cd00637">
    <property type="entry name" value="7tm_classA_rhodopsin-like"/>
    <property type="match status" value="1"/>
</dbReference>
<name>R7T4W6_CAPTE</name>
<evidence type="ECO:0000256" key="6">
    <source>
        <dbReference type="ARBA" id="ARBA00023136"/>
    </source>
</evidence>
<evidence type="ECO:0000313" key="15">
    <source>
        <dbReference type="EnsemblMetazoa" id="CapteP201673"/>
    </source>
</evidence>
<feature type="region of interest" description="Disordered" evidence="10">
    <location>
        <begin position="365"/>
        <end position="388"/>
    </location>
</feature>
<feature type="transmembrane region" description="Helical" evidence="11">
    <location>
        <begin position="116"/>
        <end position="136"/>
    </location>
</feature>
<protein>
    <recommendedName>
        <fullName evidence="13">G-protein coupled receptors family 1 profile domain-containing protein</fullName>
    </recommendedName>
</protein>
<dbReference type="EnsemblMetazoa" id="CapteT201673">
    <property type="protein sequence ID" value="CapteP201673"/>
    <property type="gene ID" value="CapteG201673"/>
</dbReference>
<dbReference type="EMBL" id="KB312037">
    <property type="protein sequence ID" value="ELT87966.1"/>
    <property type="molecule type" value="Genomic_DNA"/>
</dbReference>
<feature type="signal peptide" evidence="12">
    <location>
        <begin position="1"/>
        <end position="17"/>
    </location>
</feature>
<dbReference type="AlphaFoldDB" id="R7T4W6"/>
<feature type="domain" description="G-protein coupled receptors family 1 profile" evidence="13">
    <location>
        <begin position="17"/>
        <end position="272"/>
    </location>
</feature>
<feature type="transmembrane region" description="Helical" evidence="11">
    <location>
        <begin position="249"/>
        <end position="275"/>
    </location>
</feature>
<feature type="transmembrane region" description="Helical" evidence="11">
    <location>
        <begin position="156"/>
        <end position="183"/>
    </location>
</feature>
<feature type="compositionally biased region" description="Polar residues" evidence="10">
    <location>
        <begin position="365"/>
        <end position="381"/>
    </location>
</feature>
<feature type="transmembrane region" description="Helical" evidence="11">
    <location>
        <begin position="74"/>
        <end position="95"/>
    </location>
</feature>
<evidence type="ECO:0000256" key="2">
    <source>
        <dbReference type="ARBA" id="ARBA00022475"/>
    </source>
</evidence>
<evidence type="ECO:0000256" key="1">
    <source>
        <dbReference type="ARBA" id="ARBA00004651"/>
    </source>
</evidence>
<evidence type="ECO:0000256" key="12">
    <source>
        <dbReference type="SAM" id="SignalP"/>
    </source>
</evidence>
<dbReference type="InterPro" id="IPR000276">
    <property type="entry name" value="GPCR_Rhodpsn"/>
</dbReference>
<keyword evidence="4 11" id="KW-1133">Transmembrane helix</keyword>
<keyword evidence="9" id="KW-0807">Transducer</keyword>
<dbReference type="HOGENOM" id="CLU_712212_0_0_1"/>
<dbReference type="PANTHER" id="PTHR24246:SF27">
    <property type="entry name" value="ADENOSINE RECEPTOR, ISOFORM A"/>
    <property type="match status" value="1"/>
</dbReference>
<dbReference type="InterPro" id="IPR017452">
    <property type="entry name" value="GPCR_Rhodpsn_7TM"/>
</dbReference>
<dbReference type="Gene3D" id="1.20.1070.10">
    <property type="entry name" value="Rhodopsin 7-helix transmembrane proteins"/>
    <property type="match status" value="1"/>
</dbReference>
<keyword evidence="5" id="KW-0297">G-protein coupled receptor</keyword>
<evidence type="ECO:0000256" key="4">
    <source>
        <dbReference type="ARBA" id="ARBA00022989"/>
    </source>
</evidence>
<dbReference type="EMBL" id="AMQN01015581">
    <property type="status" value="NOT_ANNOTATED_CDS"/>
    <property type="molecule type" value="Genomic_DNA"/>
</dbReference>
<accession>R7T4W6</accession>
<keyword evidence="2" id="KW-1003">Cell membrane</keyword>
<gene>
    <name evidence="14" type="ORF">CAPTEDRAFT_201673</name>
</gene>
<keyword evidence="16" id="KW-1185">Reference proteome</keyword>
<reference evidence="16" key="1">
    <citation type="submission" date="2012-12" db="EMBL/GenBank/DDBJ databases">
        <authorList>
            <person name="Hellsten U."/>
            <person name="Grimwood J."/>
            <person name="Chapman J.A."/>
            <person name="Shapiro H."/>
            <person name="Aerts A."/>
            <person name="Otillar R.P."/>
            <person name="Terry A.Y."/>
            <person name="Boore J.L."/>
            <person name="Simakov O."/>
            <person name="Marletaz F."/>
            <person name="Cho S.-J."/>
            <person name="Edsinger-Gonzales E."/>
            <person name="Havlak P."/>
            <person name="Kuo D.-H."/>
            <person name="Larsson T."/>
            <person name="Lv J."/>
            <person name="Arendt D."/>
            <person name="Savage R."/>
            <person name="Osoegawa K."/>
            <person name="de Jong P."/>
            <person name="Lindberg D.R."/>
            <person name="Seaver E.C."/>
            <person name="Weisblat D.A."/>
            <person name="Putnam N.H."/>
            <person name="Grigoriev I.V."/>
            <person name="Rokhsar D.S."/>
        </authorList>
    </citation>
    <scope>NUCLEOTIDE SEQUENCE</scope>
    <source>
        <strain evidence="16">I ESC-2004</strain>
    </source>
</reference>
<feature type="chain" id="PRO_5008786647" description="G-protein coupled receptors family 1 profile domain-containing protein" evidence="12">
    <location>
        <begin position="18"/>
        <end position="388"/>
    </location>
</feature>
<dbReference type="PRINTS" id="PR00237">
    <property type="entry name" value="GPCRRHODOPSN"/>
</dbReference>
<comment type="subcellular location">
    <subcellularLocation>
        <location evidence="1">Cell membrane</location>
        <topology evidence="1">Multi-pass membrane protein</topology>
    </subcellularLocation>
</comment>
<keyword evidence="8" id="KW-0325">Glycoprotein</keyword>
<keyword evidence="6 11" id="KW-0472">Membrane</keyword>
<evidence type="ECO:0000313" key="16">
    <source>
        <dbReference type="Proteomes" id="UP000014760"/>
    </source>
</evidence>
<keyword evidence="12" id="KW-0732">Signal</keyword>
<dbReference type="Proteomes" id="UP000014760">
    <property type="component" value="Unassembled WGS sequence"/>
</dbReference>
<feature type="transmembrane region" description="Helical" evidence="11">
    <location>
        <begin position="217"/>
        <end position="237"/>
    </location>
</feature>
<dbReference type="GO" id="GO:0005886">
    <property type="term" value="C:plasma membrane"/>
    <property type="evidence" value="ECO:0007669"/>
    <property type="project" value="UniProtKB-SubCell"/>
</dbReference>
<dbReference type="GO" id="GO:0004930">
    <property type="term" value="F:G protein-coupled receptor activity"/>
    <property type="evidence" value="ECO:0007669"/>
    <property type="project" value="UniProtKB-KW"/>
</dbReference>
<keyword evidence="7" id="KW-0675">Receptor</keyword>